<feature type="region of interest" description="Disordered" evidence="1">
    <location>
        <begin position="340"/>
        <end position="397"/>
    </location>
</feature>
<dbReference type="HOGENOM" id="CLU_020095_2_1_1"/>
<dbReference type="OMA" id="INHYSHE"/>
<dbReference type="Proteomes" id="UP000017836">
    <property type="component" value="Unassembled WGS sequence"/>
</dbReference>
<dbReference type="Pfam" id="PF12070">
    <property type="entry name" value="SCAI"/>
    <property type="match status" value="1"/>
</dbReference>
<evidence type="ECO:0000313" key="2">
    <source>
        <dbReference type="EMBL" id="ERN01158.1"/>
    </source>
</evidence>
<dbReference type="GO" id="GO:0005634">
    <property type="term" value="C:nucleus"/>
    <property type="evidence" value="ECO:0000318"/>
    <property type="project" value="GO_Central"/>
</dbReference>
<reference evidence="3" key="1">
    <citation type="journal article" date="2013" name="Science">
        <title>The Amborella genome and the evolution of flowering plants.</title>
        <authorList>
            <consortium name="Amborella Genome Project"/>
        </authorList>
    </citation>
    <scope>NUCLEOTIDE SEQUENCE [LARGE SCALE GENOMIC DNA]</scope>
</reference>
<dbReference type="Gramene" id="ERN01158">
    <property type="protein sequence ID" value="ERN01158"/>
    <property type="gene ID" value="AMTR_s00002p00219570"/>
</dbReference>
<dbReference type="InterPro" id="IPR022709">
    <property type="entry name" value="SCAI"/>
</dbReference>
<gene>
    <name evidence="2" type="ORF">AMTR_s00002p00219570</name>
</gene>
<proteinExistence type="predicted"/>
<sequence>MAFELPECEVFWSMCNKADRKFAKSANLPLYGKINHASSFKKVFKIYTKLWKYQQDHRQKLIEDGVKRWEIGEIASRIAQIYFTQYMRTSEMNLLCESCRFYQAILEREYFKENSASDLSVANKQLRCYGRFLTACLTLGKREMVHQVVNHMKSLLDEHKRNFQDFSYNDWKRMLIDINRFLKADTAFMNRRPLRYSVVLDADPYALPSVSSIEGKRALRLSDAILGSYHHNEVKFAELNLDLFRMLQCLEWEPSGSFYPKRLVESSESSCGEAGAAVPKRFSYIEGLVDHSLPPNPRKAILYRPAATQFISVLAAIWEDLAPDGILLIYLSAAGKATSSSSGLPLSSTEQNPGDMQAHDSVSDGNSISPESSSRDSPTESRNLHEENHHNGSRGCLRLSSRGNEGLNNLYPNDIIPFTRRPLFLIVDCDSSHAFKAISGAEMGETVALLLSPTLPSPCAADADSTSQPNNGSQFTMFLTAPLQAFCLLVGVPGFNLGMDAFNKVDEMLSSSFDEWGKMLADSESLDPVWAHVLTDPFLRRLILRFIFCRGAISLYAPTSNKKEYLPECLPPLPESFRPASAAVRHAIFRISWSLDVADNFHCTGDNPDGIGSDKLLCAV</sequence>
<dbReference type="EMBL" id="KI394767">
    <property type="protein sequence ID" value="ERN01158.1"/>
    <property type="molecule type" value="Genomic_DNA"/>
</dbReference>
<dbReference type="AlphaFoldDB" id="W1NZS4"/>
<keyword evidence="3" id="KW-1185">Reference proteome</keyword>
<dbReference type="GO" id="GO:0003714">
    <property type="term" value="F:transcription corepressor activity"/>
    <property type="evidence" value="ECO:0000318"/>
    <property type="project" value="GO_Central"/>
</dbReference>
<organism evidence="2 3">
    <name type="scientific">Amborella trichopoda</name>
    <dbReference type="NCBI Taxonomy" id="13333"/>
    <lineage>
        <taxon>Eukaryota</taxon>
        <taxon>Viridiplantae</taxon>
        <taxon>Streptophyta</taxon>
        <taxon>Embryophyta</taxon>
        <taxon>Tracheophyta</taxon>
        <taxon>Spermatophyta</taxon>
        <taxon>Magnoliopsida</taxon>
        <taxon>Amborellales</taxon>
        <taxon>Amborellaceae</taxon>
        <taxon>Amborella</taxon>
    </lineage>
</organism>
<dbReference type="STRING" id="13333.W1NZS4"/>
<name>W1NZS4_AMBTC</name>
<dbReference type="eggNOG" id="ENOG502QPT4">
    <property type="taxonomic scope" value="Eukaryota"/>
</dbReference>
<evidence type="ECO:0008006" key="4">
    <source>
        <dbReference type="Google" id="ProtNLM"/>
    </source>
</evidence>
<dbReference type="KEGG" id="atr:18429235"/>
<evidence type="ECO:0000256" key="1">
    <source>
        <dbReference type="SAM" id="MobiDB-lite"/>
    </source>
</evidence>
<evidence type="ECO:0000313" key="3">
    <source>
        <dbReference type="Proteomes" id="UP000017836"/>
    </source>
</evidence>
<protein>
    <recommendedName>
        <fullName evidence="4">RGS domain-containing protein</fullName>
    </recommendedName>
</protein>
<feature type="compositionally biased region" description="Basic and acidic residues" evidence="1">
    <location>
        <begin position="373"/>
        <end position="390"/>
    </location>
</feature>
<dbReference type="OrthoDB" id="525027at2759"/>
<dbReference type="PANTHER" id="PTHR21243">
    <property type="entry name" value="PROTEIN SCAI"/>
    <property type="match status" value="1"/>
</dbReference>
<accession>W1NZS4</accession>
<dbReference type="GO" id="GO:0006351">
    <property type="term" value="P:DNA-templated transcription"/>
    <property type="evidence" value="ECO:0007669"/>
    <property type="project" value="InterPro"/>
</dbReference>